<evidence type="ECO:0000313" key="7">
    <source>
        <dbReference type="EMBL" id="ATY85691.1"/>
    </source>
</evidence>
<evidence type="ECO:0000259" key="5">
    <source>
        <dbReference type="PROSITE" id="PS50042"/>
    </source>
</evidence>
<name>A0A2K8N8N6_9BACL</name>
<keyword evidence="1" id="KW-0805">Transcription regulation</keyword>
<keyword evidence="8" id="KW-1185">Reference proteome</keyword>
<dbReference type="Proteomes" id="UP000231932">
    <property type="component" value="Chromosome"/>
</dbReference>
<dbReference type="GO" id="GO:0003700">
    <property type="term" value="F:DNA-binding transcription factor activity"/>
    <property type="evidence" value="ECO:0007669"/>
    <property type="project" value="TreeGrafter"/>
</dbReference>
<evidence type="ECO:0000256" key="3">
    <source>
        <dbReference type="ARBA" id="ARBA00023159"/>
    </source>
</evidence>
<organism evidence="7 8">
    <name type="scientific">Kyrpidia spormannii</name>
    <dbReference type="NCBI Taxonomy" id="2055160"/>
    <lineage>
        <taxon>Bacteria</taxon>
        <taxon>Bacillati</taxon>
        <taxon>Bacillota</taxon>
        <taxon>Bacilli</taxon>
        <taxon>Bacillales</taxon>
        <taxon>Alicyclobacillaceae</taxon>
        <taxon>Kyrpidia</taxon>
    </lineage>
</organism>
<dbReference type="SUPFAM" id="SSF46785">
    <property type="entry name" value="Winged helix' DNA-binding domain"/>
    <property type="match status" value="1"/>
</dbReference>
<gene>
    <name evidence="7" type="ORF">CVV65_12780</name>
</gene>
<feature type="domain" description="Cyclic nucleotide-binding" evidence="5">
    <location>
        <begin position="26"/>
        <end position="134"/>
    </location>
</feature>
<dbReference type="CDD" id="cd00038">
    <property type="entry name" value="CAP_ED"/>
    <property type="match status" value="1"/>
</dbReference>
<proteinExistence type="predicted"/>
<keyword evidence="3" id="KW-0010">Activator</keyword>
<dbReference type="Gene3D" id="1.10.10.10">
    <property type="entry name" value="Winged helix-like DNA-binding domain superfamily/Winged helix DNA-binding domain"/>
    <property type="match status" value="1"/>
</dbReference>
<feature type="domain" description="HTH crp-type" evidence="6">
    <location>
        <begin position="160"/>
        <end position="233"/>
    </location>
</feature>
<dbReference type="PRINTS" id="PR00034">
    <property type="entry name" value="HTHCRP"/>
</dbReference>
<reference evidence="8" key="1">
    <citation type="submission" date="2017-11" db="EMBL/GenBank/DDBJ databases">
        <title>Complete Genome Sequence of Kyrpidia sp. Strain EA-1, a thermophilic, hydrogen-oxidizing Bacterium, isolated from the Azores.</title>
        <authorList>
            <person name="Reiner J.E."/>
            <person name="Lapp C.J."/>
            <person name="Bunk B."/>
            <person name="Gescher J."/>
        </authorList>
    </citation>
    <scope>NUCLEOTIDE SEQUENCE [LARGE SCALE GENOMIC DNA]</scope>
    <source>
        <strain evidence="8">EA-1</strain>
    </source>
</reference>
<dbReference type="GO" id="GO:0003677">
    <property type="term" value="F:DNA binding"/>
    <property type="evidence" value="ECO:0007669"/>
    <property type="project" value="UniProtKB-KW"/>
</dbReference>
<dbReference type="KEGG" id="kyr:CVV65_12780"/>
<dbReference type="GO" id="GO:0005829">
    <property type="term" value="C:cytosol"/>
    <property type="evidence" value="ECO:0007669"/>
    <property type="project" value="TreeGrafter"/>
</dbReference>
<dbReference type="PANTHER" id="PTHR24567:SF74">
    <property type="entry name" value="HTH-TYPE TRANSCRIPTIONAL REGULATOR ARCR"/>
    <property type="match status" value="1"/>
</dbReference>
<evidence type="ECO:0000256" key="4">
    <source>
        <dbReference type="ARBA" id="ARBA00023163"/>
    </source>
</evidence>
<dbReference type="SUPFAM" id="SSF51206">
    <property type="entry name" value="cAMP-binding domain-like"/>
    <property type="match status" value="1"/>
</dbReference>
<dbReference type="InterPro" id="IPR050397">
    <property type="entry name" value="Env_Response_Regulators"/>
</dbReference>
<dbReference type="InterPro" id="IPR000595">
    <property type="entry name" value="cNMP-bd_dom"/>
</dbReference>
<dbReference type="Pfam" id="PF00027">
    <property type="entry name" value="cNMP_binding"/>
    <property type="match status" value="1"/>
</dbReference>
<dbReference type="SMART" id="SM00419">
    <property type="entry name" value="HTH_CRP"/>
    <property type="match status" value="1"/>
</dbReference>
<dbReference type="PROSITE" id="PS51063">
    <property type="entry name" value="HTH_CRP_2"/>
    <property type="match status" value="1"/>
</dbReference>
<dbReference type="AlphaFoldDB" id="A0A2K8N8N6"/>
<sequence>MCLRLIFGIVRAKAVITMSITQRIPLFAHLPENQLQTVENFCTPLSIPSRGMIFHQGDPLERVFFLSRGLVKIYIYDVDGREQIMAVLGAGEMFPHTGFFDETTYPAHAQAIRDTDLVALTRQKLERLVLDSPDAAMALIRVQGRKIRELQARLQNLTQHSVLERVAWTLWQQVLEWGRVDPEGYVMSFPLTHYELAKWVGTTRESANRAMSLLRKQGVIQVQGEQLRILQPDVLESLAGGLKEAGKGRPGK</sequence>
<evidence type="ECO:0000313" key="8">
    <source>
        <dbReference type="Proteomes" id="UP000231932"/>
    </source>
</evidence>
<evidence type="ECO:0000256" key="2">
    <source>
        <dbReference type="ARBA" id="ARBA00023125"/>
    </source>
</evidence>
<keyword evidence="4" id="KW-0804">Transcription</keyword>
<keyword evidence="2" id="KW-0238">DNA-binding</keyword>
<evidence type="ECO:0000256" key="1">
    <source>
        <dbReference type="ARBA" id="ARBA00023015"/>
    </source>
</evidence>
<dbReference type="Gene3D" id="2.60.120.10">
    <property type="entry name" value="Jelly Rolls"/>
    <property type="match status" value="1"/>
</dbReference>
<accession>A0A2K8N8N6</accession>
<dbReference type="EMBL" id="CP024955">
    <property type="protein sequence ID" value="ATY85691.1"/>
    <property type="molecule type" value="Genomic_DNA"/>
</dbReference>
<dbReference type="PROSITE" id="PS50042">
    <property type="entry name" value="CNMP_BINDING_3"/>
    <property type="match status" value="1"/>
</dbReference>
<dbReference type="PANTHER" id="PTHR24567">
    <property type="entry name" value="CRP FAMILY TRANSCRIPTIONAL REGULATORY PROTEIN"/>
    <property type="match status" value="1"/>
</dbReference>
<dbReference type="InterPro" id="IPR036390">
    <property type="entry name" value="WH_DNA-bd_sf"/>
</dbReference>
<evidence type="ECO:0008006" key="9">
    <source>
        <dbReference type="Google" id="ProtNLM"/>
    </source>
</evidence>
<dbReference type="InterPro" id="IPR014710">
    <property type="entry name" value="RmlC-like_jellyroll"/>
</dbReference>
<dbReference type="SMART" id="SM00100">
    <property type="entry name" value="cNMP"/>
    <property type="match status" value="1"/>
</dbReference>
<evidence type="ECO:0000259" key="6">
    <source>
        <dbReference type="PROSITE" id="PS51063"/>
    </source>
</evidence>
<dbReference type="InterPro" id="IPR018490">
    <property type="entry name" value="cNMP-bd_dom_sf"/>
</dbReference>
<dbReference type="InterPro" id="IPR036388">
    <property type="entry name" value="WH-like_DNA-bd_sf"/>
</dbReference>
<dbReference type="InterPro" id="IPR012318">
    <property type="entry name" value="HTH_CRP"/>
</dbReference>
<dbReference type="Pfam" id="PF13545">
    <property type="entry name" value="HTH_Crp_2"/>
    <property type="match status" value="1"/>
</dbReference>
<protein>
    <recommendedName>
        <fullName evidence="9">Crp/Fnr family transcriptional regulator</fullName>
    </recommendedName>
</protein>